<dbReference type="EMBL" id="HBIM01007693">
    <property type="protein sequence ID" value="CAE0408842.1"/>
    <property type="molecule type" value="Transcribed_RNA"/>
</dbReference>
<organism evidence="3">
    <name type="scientific">Amphora coffeiformis</name>
    <dbReference type="NCBI Taxonomy" id="265554"/>
    <lineage>
        <taxon>Eukaryota</taxon>
        <taxon>Sar</taxon>
        <taxon>Stramenopiles</taxon>
        <taxon>Ochrophyta</taxon>
        <taxon>Bacillariophyta</taxon>
        <taxon>Bacillariophyceae</taxon>
        <taxon>Bacillariophycidae</taxon>
        <taxon>Thalassiophysales</taxon>
        <taxon>Catenulaceae</taxon>
        <taxon>Amphora</taxon>
    </lineage>
</organism>
<name>A0A7S3L6S9_9STRA</name>
<proteinExistence type="predicted"/>
<evidence type="ECO:0000256" key="2">
    <source>
        <dbReference type="SAM" id="Phobius"/>
    </source>
</evidence>
<feature type="compositionally biased region" description="Basic residues" evidence="1">
    <location>
        <begin position="184"/>
        <end position="194"/>
    </location>
</feature>
<feature type="transmembrane region" description="Helical" evidence="2">
    <location>
        <begin position="144"/>
        <end position="166"/>
    </location>
</feature>
<evidence type="ECO:0000256" key="1">
    <source>
        <dbReference type="SAM" id="MobiDB-lite"/>
    </source>
</evidence>
<keyword evidence="2" id="KW-0812">Transmembrane</keyword>
<feature type="region of interest" description="Disordered" evidence="1">
    <location>
        <begin position="169"/>
        <end position="198"/>
    </location>
</feature>
<accession>A0A7S3L6S9</accession>
<keyword evidence="2" id="KW-1133">Transmembrane helix</keyword>
<keyword evidence="2" id="KW-0472">Membrane</keyword>
<evidence type="ECO:0000313" key="3">
    <source>
        <dbReference type="EMBL" id="CAE0408842.1"/>
    </source>
</evidence>
<reference evidence="3" key="1">
    <citation type="submission" date="2021-01" db="EMBL/GenBank/DDBJ databases">
        <authorList>
            <person name="Corre E."/>
            <person name="Pelletier E."/>
            <person name="Niang G."/>
            <person name="Scheremetjew M."/>
            <person name="Finn R."/>
            <person name="Kale V."/>
            <person name="Holt S."/>
            <person name="Cochrane G."/>
            <person name="Meng A."/>
            <person name="Brown T."/>
            <person name="Cohen L."/>
        </authorList>
    </citation>
    <scope>NUCLEOTIDE SEQUENCE</scope>
    <source>
        <strain evidence="3">CCMP127</strain>
    </source>
</reference>
<feature type="transmembrane region" description="Helical" evidence="2">
    <location>
        <begin position="289"/>
        <end position="309"/>
    </location>
</feature>
<feature type="compositionally biased region" description="Basic and acidic residues" evidence="1">
    <location>
        <begin position="169"/>
        <end position="183"/>
    </location>
</feature>
<feature type="transmembrane region" description="Helical" evidence="2">
    <location>
        <begin position="35"/>
        <end position="59"/>
    </location>
</feature>
<feature type="transmembrane region" description="Helical" evidence="2">
    <location>
        <begin position="98"/>
        <end position="124"/>
    </location>
</feature>
<feature type="transmembrane region" description="Helical" evidence="2">
    <location>
        <begin position="332"/>
        <end position="351"/>
    </location>
</feature>
<sequence>MKYSYNQDMVTYNPFHSIQTSWNETHSRWGKAGLVLFYTFVWAELAWGVQILVSPLLLFPCFDSNASDSESLVAAALMRQSNLFAMGMLLYSYTGGLALWNVAMVLTLFAINTIGFFVMMIAYAELNQFTTCSTEHETLVKTKFTFLVLILATCICTIDETSGAIVDKAKQRQMEHEQHEQEQHHHHHHHHHSTPKPPPFNPIYYLKRDWSNAHSMWGKASIVLFYSFVWFHILTALVVVAFDPWAGHACLRDSTTAGDTLLAQTYVREAGIYAVGFFLYAGRGGLRPLNVGVVLVVYAMWLALLRYNLVVPLAVLDRFSVCAGDFASLENNLVQCTTLAWIVLALLFSLADAQMTSTTTATTDAPADQGANERTPLVV</sequence>
<feature type="transmembrane region" description="Helical" evidence="2">
    <location>
        <begin position="262"/>
        <end position="282"/>
    </location>
</feature>
<feature type="transmembrane region" description="Helical" evidence="2">
    <location>
        <begin position="223"/>
        <end position="242"/>
    </location>
</feature>
<gene>
    <name evidence="3" type="ORF">ACOF00016_LOCUS6549</name>
</gene>
<protein>
    <submittedName>
        <fullName evidence="3">Uncharacterized protein</fullName>
    </submittedName>
</protein>
<dbReference type="AlphaFoldDB" id="A0A7S3L6S9"/>